<dbReference type="InterPro" id="IPR036390">
    <property type="entry name" value="WH_DNA-bd_sf"/>
</dbReference>
<dbReference type="SUPFAM" id="SSF46785">
    <property type="entry name" value="Winged helix' DNA-binding domain"/>
    <property type="match status" value="1"/>
</dbReference>
<dbReference type="InterPro" id="IPR050397">
    <property type="entry name" value="Env_Response_Regulators"/>
</dbReference>
<dbReference type="SMART" id="SM00100">
    <property type="entry name" value="cNMP"/>
    <property type="match status" value="1"/>
</dbReference>
<gene>
    <name evidence="6" type="ORF">KDL28_20010</name>
</gene>
<sequence>MCARQGGTTVNCTKLTTWIRSVGHTRAWRQGSIIFREGEPASSVLLIESGRAKAVLSAASGKQVVLAVRGPGDLLGEFAALDRQARSASIQAVTDLQGQVVTADALVGHLASDPEAALELLRLVVSRLREADLRRLDFGALDTTGRIASYLVERTRRQRAPGWLHLTQTDLGQSVGASREATVKALRKLRAAGLVETRRGGVRVIGLDGLSRLAEGWPDPL</sequence>
<evidence type="ECO:0000259" key="4">
    <source>
        <dbReference type="PROSITE" id="PS50042"/>
    </source>
</evidence>
<name>A0ABT1A2V9_9PSEU</name>
<dbReference type="Pfam" id="PF13545">
    <property type="entry name" value="HTH_Crp_2"/>
    <property type="match status" value="1"/>
</dbReference>
<dbReference type="CDD" id="cd00038">
    <property type="entry name" value="CAP_ED"/>
    <property type="match status" value="1"/>
</dbReference>
<evidence type="ECO:0000256" key="1">
    <source>
        <dbReference type="ARBA" id="ARBA00023015"/>
    </source>
</evidence>
<dbReference type="InterPro" id="IPR014710">
    <property type="entry name" value="RmlC-like_jellyroll"/>
</dbReference>
<keyword evidence="3" id="KW-0804">Transcription</keyword>
<keyword evidence="7" id="KW-1185">Reference proteome</keyword>
<dbReference type="RefSeq" id="WP_252440958.1">
    <property type="nucleotide sequence ID" value="NZ_JAGSOV010000041.1"/>
</dbReference>
<dbReference type="PANTHER" id="PTHR24567">
    <property type="entry name" value="CRP FAMILY TRANSCRIPTIONAL REGULATORY PROTEIN"/>
    <property type="match status" value="1"/>
</dbReference>
<dbReference type="InterPro" id="IPR000595">
    <property type="entry name" value="cNMP-bd_dom"/>
</dbReference>
<dbReference type="PROSITE" id="PS51063">
    <property type="entry name" value="HTH_CRP_2"/>
    <property type="match status" value="1"/>
</dbReference>
<keyword evidence="2" id="KW-0238">DNA-binding</keyword>
<evidence type="ECO:0000256" key="3">
    <source>
        <dbReference type="ARBA" id="ARBA00023163"/>
    </source>
</evidence>
<accession>A0ABT1A2V9</accession>
<dbReference type="InterPro" id="IPR018490">
    <property type="entry name" value="cNMP-bd_dom_sf"/>
</dbReference>
<reference evidence="6" key="1">
    <citation type="submission" date="2021-04" db="EMBL/GenBank/DDBJ databases">
        <title>Pseudonocardia sp. nov., isolated from sandy soil of mangrove forest.</title>
        <authorList>
            <person name="Zan Z."/>
            <person name="Huang R."/>
            <person name="Liu W."/>
        </authorList>
    </citation>
    <scope>NUCLEOTIDE SEQUENCE</scope>
    <source>
        <strain evidence="6">S2-4</strain>
    </source>
</reference>
<proteinExistence type="predicted"/>
<dbReference type="SUPFAM" id="SSF51206">
    <property type="entry name" value="cAMP-binding domain-like"/>
    <property type="match status" value="1"/>
</dbReference>
<feature type="domain" description="Cyclic nucleotide-binding" evidence="4">
    <location>
        <begin position="28"/>
        <end position="97"/>
    </location>
</feature>
<comment type="caution">
    <text evidence="6">The sequence shown here is derived from an EMBL/GenBank/DDBJ whole genome shotgun (WGS) entry which is preliminary data.</text>
</comment>
<evidence type="ECO:0000256" key="2">
    <source>
        <dbReference type="ARBA" id="ARBA00023125"/>
    </source>
</evidence>
<evidence type="ECO:0000259" key="5">
    <source>
        <dbReference type="PROSITE" id="PS51063"/>
    </source>
</evidence>
<dbReference type="PANTHER" id="PTHR24567:SF74">
    <property type="entry name" value="HTH-TYPE TRANSCRIPTIONAL REGULATOR ARCR"/>
    <property type="match status" value="1"/>
</dbReference>
<dbReference type="Gene3D" id="2.60.120.10">
    <property type="entry name" value="Jelly Rolls"/>
    <property type="match status" value="1"/>
</dbReference>
<evidence type="ECO:0000313" key="6">
    <source>
        <dbReference type="EMBL" id="MCO1657346.1"/>
    </source>
</evidence>
<feature type="domain" description="HTH crp-type" evidence="5">
    <location>
        <begin position="141"/>
        <end position="208"/>
    </location>
</feature>
<dbReference type="PROSITE" id="PS50042">
    <property type="entry name" value="CNMP_BINDING_3"/>
    <property type="match status" value="1"/>
</dbReference>
<protein>
    <submittedName>
        <fullName evidence="6">Crp/Fnr family transcriptional regulator</fullName>
    </submittedName>
</protein>
<organism evidence="6 7">
    <name type="scientific">Pseudonocardia humida</name>
    <dbReference type="NCBI Taxonomy" id="2800819"/>
    <lineage>
        <taxon>Bacteria</taxon>
        <taxon>Bacillati</taxon>
        <taxon>Actinomycetota</taxon>
        <taxon>Actinomycetes</taxon>
        <taxon>Pseudonocardiales</taxon>
        <taxon>Pseudonocardiaceae</taxon>
        <taxon>Pseudonocardia</taxon>
    </lineage>
</organism>
<dbReference type="EMBL" id="JAGSOV010000041">
    <property type="protein sequence ID" value="MCO1657346.1"/>
    <property type="molecule type" value="Genomic_DNA"/>
</dbReference>
<dbReference type="Proteomes" id="UP001165283">
    <property type="component" value="Unassembled WGS sequence"/>
</dbReference>
<dbReference type="InterPro" id="IPR012318">
    <property type="entry name" value="HTH_CRP"/>
</dbReference>
<dbReference type="Pfam" id="PF00027">
    <property type="entry name" value="cNMP_binding"/>
    <property type="match status" value="1"/>
</dbReference>
<evidence type="ECO:0000313" key="7">
    <source>
        <dbReference type="Proteomes" id="UP001165283"/>
    </source>
</evidence>
<keyword evidence="1" id="KW-0805">Transcription regulation</keyword>